<name>A0ABD1W6P0_9LAMI</name>
<protein>
    <submittedName>
        <fullName evidence="1">Uncharacterized protein</fullName>
    </submittedName>
</protein>
<evidence type="ECO:0000313" key="2">
    <source>
        <dbReference type="Proteomes" id="UP001604277"/>
    </source>
</evidence>
<evidence type="ECO:0000313" key="1">
    <source>
        <dbReference type="EMBL" id="KAL2545222.1"/>
    </source>
</evidence>
<dbReference type="Proteomes" id="UP001604277">
    <property type="component" value="Unassembled WGS sequence"/>
</dbReference>
<accession>A0ABD1W6P0</accession>
<proteinExistence type="predicted"/>
<organism evidence="1 2">
    <name type="scientific">Forsythia ovata</name>
    <dbReference type="NCBI Taxonomy" id="205694"/>
    <lineage>
        <taxon>Eukaryota</taxon>
        <taxon>Viridiplantae</taxon>
        <taxon>Streptophyta</taxon>
        <taxon>Embryophyta</taxon>
        <taxon>Tracheophyta</taxon>
        <taxon>Spermatophyta</taxon>
        <taxon>Magnoliopsida</taxon>
        <taxon>eudicotyledons</taxon>
        <taxon>Gunneridae</taxon>
        <taxon>Pentapetalae</taxon>
        <taxon>asterids</taxon>
        <taxon>lamiids</taxon>
        <taxon>Lamiales</taxon>
        <taxon>Oleaceae</taxon>
        <taxon>Forsythieae</taxon>
        <taxon>Forsythia</taxon>
    </lineage>
</organism>
<keyword evidence="2" id="KW-1185">Reference proteome</keyword>
<comment type="caution">
    <text evidence="1">The sequence shown here is derived from an EMBL/GenBank/DDBJ whole genome shotgun (WGS) entry which is preliminary data.</text>
</comment>
<gene>
    <name evidence="1" type="ORF">Fot_14455</name>
</gene>
<dbReference type="AlphaFoldDB" id="A0ABD1W6P0"/>
<dbReference type="EMBL" id="JBFOLJ010000004">
    <property type="protein sequence ID" value="KAL2545222.1"/>
    <property type="molecule type" value="Genomic_DNA"/>
</dbReference>
<sequence>MEEKVWNGSNLEIGIVATPTLKKVDNNLVGSSINGLTLQNRAKWKIVPTEFGHVIEKAQSLEDQNLLVTQVQEKLCSIRGNSPIKAPIAIPNTSTIFKCLTDAKLPTKWDKEWCFRCDEKCPIGQQFKNRARVIIVSDEIGDFEESDRDHIQSIVGNMNRSFEHVTEPE</sequence>
<reference evidence="2" key="1">
    <citation type="submission" date="2024-07" db="EMBL/GenBank/DDBJ databases">
        <title>Two chromosome-level genome assemblies of Korean endemic species Abeliophyllum distichum and Forsythia ovata (Oleaceae).</title>
        <authorList>
            <person name="Jang H."/>
        </authorList>
    </citation>
    <scope>NUCLEOTIDE SEQUENCE [LARGE SCALE GENOMIC DNA]</scope>
</reference>